<evidence type="ECO:0000256" key="7">
    <source>
        <dbReference type="HAMAP-Rule" id="MF_00028"/>
    </source>
</evidence>
<sequence>MVGVKPARALMFQGTGSDVGKSLVVAGLARAFTLRGLKIMPFKPQNMSNNAAVTADGGEIGRAQALQARAAGAPLSVHMNPVLLKPQSEVGAQVVVQGRVEGNAKAAEYQNLKRTLMPRVLESFGLLRNQADLVLVEGAGSASEINLRQNDIANMGFARAADVPVVLIGDIDRGGVIASLAGTRLVLDPEDAAMIRGFIVNRFRGDPALFADGMRMIGELTGWHSVGLLPHFADAARLPAEDALGLNTPSVRKAGAKIRIAVPILPHISNFDDLDPLEAEPDVDLIRVRPGQVIPGDCDLVLLVGSKATISDLRALKAAGFDVDIAAHVRRGGRVLGLCGGYQMLGKTISDPDGTEGPPGSIKGLSLLDVETVLSGDKRLEGVSGVSFDGISLSGYEMHIGRTSGADCQRPFSIVGGNPEGAISADGRVWGTYLHGLFSDDRQRSAWLARLGGSVSDLDYEAGVDAVLDRLAAHMEKHLDLDGLLKLAR</sequence>
<dbReference type="NCBIfam" id="NF001989">
    <property type="entry name" value="PRK00784.1"/>
    <property type="match status" value="1"/>
</dbReference>
<dbReference type="CDD" id="cd01750">
    <property type="entry name" value="GATase1_CobQ"/>
    <property type="match status" value="1"/>
</dbReference>
<feature type="active site" description="Nucleophile" evidence="7">
    <location>
        <position position="339"/>
    </location>
</feature>
<dbReference type="InterPro" id="IPR004459">
    <property type="entry name" value="CobQ_synth"/>
</dbReference>
<dbReference type="Gene3D" id="3.40.50.300">
    <property type="entry name" value="P-loop containing nucleotide triphosphate hydrolases"/>
    <property type="match status" value="1"/>
</dbReference>
<dbReference type="PANTHER" id="PTHR21343:SF1">
    <property type="entry name" value="COBYRIC ACID SYNTHASE"/>
    <property type="match status" value="1"/>
</dbReference>
<accession>A0A6A1TW61</accession>
<evidence type="ECO:0000256" key="6">
    <source>
        <dbReference type="ARBA" id="ARBA00025166"/>
    </source>
</evidence>
<gene>
    <name evidence="7" type="primary">cobQ</name>
    <name evidence="10" type="ORF">F4V91_21380</name>
</gene>
<dbReference type="HAMAP" id="MF_00028">
    <property type="entry name" value="CobQ"/>
    <property type="match status" value="1"/>
</dbReference>
<dbReference type="InterPro" id="IPR033949">
    <property type="entry name" value="CobQ_GATase1"/>
</dbReference>
<dbReference type="UniPathway" id="UPA00148"/>
<evidence type="ECO:0000256" key="5">
    <source>
        <dbReference type="ARBA" id="ARBA00022962"/>
    </source>
</evidence>
<dbReference type="RefSeq" id="WP_151045183.1">
    <property type="nucleotide sequence ID" value="NZ_VZUL01000002.1"/>
</dbReference>
<proteinExistence type="inferred from homology"/>
<dbReference type="EMBL" id="VZUL01000002">
    <property type="protein sequence ID" value="KAB1088708.1"/>
    <property type="molecule type" value="Genomic_DNA"/>
</dbReference>
<protein>
    <recommendedName>
        <fullName evidence="3 7">Cobyric acid synthase</fullName>
    </recommendedName>
</protein>
<dbReference type="SUPFAM" id="SSF52317">
    <property type="entry name" value="Class I glutamine amidotransferase-like"/>
    <property type="match status" value="1"/>
</dbReference>
<dbReference type="GO" id="GO:0015420">
    <property type="term" value="F:ABC-type vitamin B12 transporter activity"/>
    <property type="evidence" value="ECO:0007669"/>
    <property type="project" value="UniProtKB-UniRule"/>
</dbReference>
<dbReference type="Gene3D" id="3.40.50.880">
    <property type="match status" value="1"/>
</dbReference>
<dbReference type="PROSITE" id="PS51274">
    <property type="entry name" value="GATASE_COBBQ"/>
    <property type="match status" value="1"/>
</dbReference>
<comment type="pathway">
    <text evidence="1 7">Cofactor biosynthesis; adenosylcobalamin biosynthesis.</text>
</comment>
<feature type="domain" description="CobQ/CobB/MinD/ParA nucleotide binding" evidence="8">
    <location>
        <begin position="10"/>
        <end position="242"/>
    </location>
</feature>
<dbReference type="SUPFAM" id="SSF52540">
    <property type="entry name" value="P-loop containing nucleoside triphosphate hydrolases"/>
    <property type="match status" value="1"/>
</dbReference>
<dbReference type="Pfam" id="PF01656">
    <property type="entry name" value="CbiA"/>
    <property type="match status" value="1"/>
</dbReference>
<evidence type="ECO:0000313" key="11">
    <source>
        <dbReference type="Proteomes" id="UP000386575"/>
    </source>
</evidence>
<dbReference type="NCBIfam" id="TIGR00313">
    <property type="entry name" value="cobQ"/>
    <property type="match status" value="1"/>
</dbReference>
<reference evidence="10 11" key="1">
    <citation type="submission" date="2019-09" db="EMBL/GenBank/DDBJ databases">
        <title>Genome sequencing of Ng87 strain.</title>
        <authorList>
            <person name="Karasev E.S."/>
            <person name="Andronov E."/>
        </authorList>
    </citation>
    <scope>NUCLEOTIDE SEQUENCE [LARGE SCALE GENOMIC DNA]</scope>
    <source>
        <strain evidence="10 11">Ng87</strain>
    </source>
</reference>
<feature type="domain" description="CobB/CobQ-like glutamine amidotransferase" evidence="9">
    <location>
        <begin position="259"/>
        <end position="441"/>
    </location>
</feature>
<keyword evidence="4 7" id="KW-0169">Cobalamin biosynthesis</keyword>
<name>A0A6A1TW61_NEOGA</name>
<evidence type="ECO:0000313" key="10">
    <source>
        <dbReference type="EMBL" id="KAB1088708.1"/>
    </source>
</evidence>
<evidence type="ECO:0000259" key="9">
    <source>
        <dbReference type="Pfam" id="PF07685"/>
    </source>
</evidence>
<dbReference type="GO" id="GO:0009236">
    <property type="term" value="P:cobalamin biosynthetic process"/>
    <property type="evidence" value="ECO:0007669"/>
    <property type="project" value="UniProtKB-UniRule"/>
</dbReference>
<dbReference type="InterPro" id="IPR002586">
    <property type="entry name" value="CobQ/CobB/MinD/ParA_Nub-bd_dom"/>
</dbReference>
<dbReference type="InterPro" id="IPR027417">
    <property type="entry name" value="P-loop_NTPase"/>
</dbReference>
<organism evidence="10 11">
    <name type="scientific">Neorhizobium galegae</name>
    <name type="common">Rhizobium galegae</name>
    <dbReference type="NCBI Taxonomy" id="399"/>
    <lineage>
        <taxon>Bacteria</taxon>
        <taxon>Pseudomonadati</taxon>
        <taxon>Pseudomonadota</taxon>
        <taxon>Alphaproteobacteria</taxon>
        <taxon>Hyphomicrobiales</taxon>
        <taxon>Rhizobiaceae</taxon>
        <taxon>Rhizobium/Agrobacterium group</taxon>
        <taxon>Neorhizobium</taxon>
    </lineage>
</organism>
<dbReference type="InterPro" id="IPR011698">
    <property type="entry name" value="GATase_3"/>
</dbReference>
<evidence type="ECO:0000256" key="3">
    <source>
        <dbReference type="ARBA" id="ARBA00019833"/>
    </source>
</evidence>
<dbReference type="PANTHER" id="PTHR21343">
    <property type="entry name" value="DETHIOBIOTIN SYNTHETASE"/>
    <property type="match status" value="1"/>
</dbReference>
<evidence type="ECO:0000256" key="1">
    <source>
        <dbReference type="ARBA" id="ARBA00004953"/>
    </source>
</evidence>
<dbReference type="Pfam" id="PF07685">
    <property type="entry name" value="GATase_3"/>
    <property type="match status" value="1"/>
</dbReference>
<evidence type="ECO:0000256" key="4">
    <source>
        <dbReference type="ARBA" id="ARBA00022573"/>
    </source>
</evidence>
<dbReference type="Proteomes" id="UP000386575">
    <property type="component" value="Unassembled WGS sequence"/>
</dbReference>
<feature type="active site" evidence="7">
    <location>
        <position position="435"/>
    </location>
</feature>
<comment type="function">
    <text evidence="6 7">Catalyzes amidations at positions B, D, E, and G on adenosylcobyrinic A,C-diamide. NH(2) groups are provided by glutamine, and one molecule of ATP is hydrogenolyzed for each amidation.</text>
</comment>
<comment type="caution">
    <text evidence="10">The sequence shown here is derived from an EMBL/GenBank/DDBJ whole genome shotgun (WGS) entry which is preliminary data.</text>
</comment>
<comment type="similarity">
    <text evidence="2 7">Belongs to the CobB/CobQ family. CobQ subfamily.</text>
</comment>
<dbReference type="GO" id="GO:0003824">
    <property type="term" value="F:catalytic activity"/>
    <property type="evidence" value="ECO:0007669"/>
    <property type="project" value="InterPro"/>
</dbReference>
<dbReference type="AlphaFoldDB" id="A0A6A1TW61"/>
<dbReference type="InterPro" id="IPR029062">
    <property type="entry name" value="Class_I_gatase-like"/>
</dbReference>
<keyword evidence="5 7" id="KW-0315">Glutamine amidotransferase</keyword>
<evidence type="ECO:0000259" key="8">
    <source>
        <dbReference type="Pfam" id="PF01656"/>
    </source>
</evidence>
<evidence type="ECO:0000256" key="2">
    <source>
        <dbReference type="ARBA" id="ARBA00006205"/>
    </source>
</evidence>